<evidence type="ECO:0000313" key="9">
    <source>
        <dbReference type="EMBL" id="MBT1155540.1"/>
    </source>
</evidence>
<feature type="domain" description="ABC transmembrane type-1" evidence="8">
    <location>
        <begin position="87"/>
        <end position="301"/>
    </location>
</feature>
<dbReference type="GO" id="GO:0055085">
    <property type="term" value="P:transmembrane transport"/>
    <property type="evidence" value="ECO:0007669"/>
    <property type="project" value="InterPro"/>
</dbReference>
<dbReference type="GO" id="GO:0005886">
    <property type="term" value="C:plasma membrane"/>
    <property type="evidence" value="ECO:0007669"/>
    <property type="project" value="UniProtKB-SubCell"/>
</dbReference>
<dbReference type="SUPFAM" id="SSF161098">
    <property type="entry name" value="MetI-like"/>
    <property type="match status" value="1"/>
</dbReference>
<evidence type="ECO:0000259" key="8">
    <source>
        <dbReference type="PROSITE" id="PS50928"/>
    </source>
</evidence>
<feature type="transmembrane region" description="Helical" evidence="7">
    <location>
        <begin position="283"/>
        <end position="304"/>
    </location>
</feature>
<feature type="transmembrane region" description="Helical" evidence="7">
    <location>
        <begin position="91"/>
        <end position="112"/>
    </location>
</feature>
<organism evidence="9 10">
    <name type="scientific">Aminobacter anthyllidis</name>
    <dbReference type="NCBI Taxonomy" id="1035067"/>
    <lineage>
        <taxon>Bacteria</taxon>
        <taxon>Pseudomonadati</taxon>
        <taxon>Pseudomonadota</taxon>
        <taxon>Alphaproteobacteria</taxon>
        <taxon>Hyphomicrobiales</taxon>
        <taxon>Phyllobacteriaceae</taxon>
        <taxon>Aminobacter</taxon>
    </lineage>
</organism>
<dbReference type="CDD" id="cd06261">
    <property type="entry name" value="TM_PBP2"/>
    <property type="match status" value="1"/>
</dbReference>
<evidence type="ECO:0000256" key="7">
    <source>
        <dbReference type="RuleBase" id="RU363032"/>
    </source>
</evidence>
<keyword evidence="4 7" id="KW-0812">Transmembrane</keyword>
<feature type="transmembrane region" description="Helical" evidence="7">
    <location>
        <begin position="174"/>
        <end position="199"/>
    </location>
</feature>
<dbReference type="Proteomes" id="UP001138921">
    <property type="component" value="Unassembled WGS sequence"/>
</dbReference>
<dbReference type="Pfam" id="PF00528">
    <property type="entry name" value="BPD_transp_1"/>
    <property type="match status" value="1"/>
</dbReference>
<dbReference type="PANTHER" id="PTHR43005">
    <property type="entry name" value="BLR7065 PROTEIN"/>
    <property type="match status" value="1"/>
</dbReference>
<sequence>MPGIEKTAPRRAASAGRSSKLGLPGPAFALILIAPCLLLSVAVIGYPIFDVIRMSLFDVSRTGVVREFAGLANFAKAFADPVFLQAARQTVIWTVCVVGGTLLVSVPIALILNEDFYGRTIARTIVLLPWAISLAMTAVVWRYVVNGDFGTLNMTLAALGLPFENYPWLADARMAFLIEILIGILVSVPFTVTILLGGLTSIPESLYEASAIDGAASTKSFYYITLPLLWPFMQIALVLNVIYVFNSFPIIWIMTNGGPANRTDILITYVYKQAFAFGKLGNAAAGSMVMFAILLVFALVYLFLTKSQGARNDD</sequence>
<feature type="transmembrane region" description="Helical" evidence="7">
    <location>
        <begin position="21"/>
        <end position="49"/>
    </location>
</feature>
<feature type="transmembrane region" description="Helical" evidence="7">
    <location>
        <begin position="124"/>
        <end position="144"/>
    </location>
</feature>
<reference evidence="9" key="1">
    <citation type="journal article" date="2021" name="Microorganisms">
        <title>Phylogenomic Reconstruction and Metabolic Potential of the Genus Aminobacter.</title>
        <authorList>
            <person name="Artuso I."/>
            <person name="Turrini P."/>
            <person name="Pirolo M."/>
            <person name="Lugli G.A."/>
            <person name="Ventura M."/>
            <person name="Visca P."/>
        </authorList>
    </citation>
    <scope>NUCLEOTIDE SEQUENCE</scope>
    <source>
        <strain evidence="9">LMG 26462</strain>
    </source>
</reference>
<evidence type="ECO:0000313" key="10">
    <source>
        <dbReference type="Proteomes" id="UP001138921"/>
    </source>
</evidence>
<reference evidence="9" key="2">
    <citation type="submission" date="2021-03" db="EMBL/GenBank/DDBJ databases">
        <authorList>
            <person name="Artuso I."/>
            <person name="Turrini P."/>
            <person name="Pirolo M."/>
            <person name="Lugli G.A."/>
            <person name="Ventura M."/>
            <person name="Visca P."/>
        </authorList>
    </citation>
    <scope>NUCLEOTIDE SEQUENCE</scope>
    <source>
        <strain evidence="9">LMG 26462</strain>
    </source>
</reference>
<dbReference type="InterPro" id="IPR035906">
    <property type="entry name" value="MetI-like_sf"/>
</dbReference>
<name>A0A9X1A9A3_9HYPH</name>
<keyword evidence="3" id="KW-1003">Cell membrane</keyword>
<protein>
    <submittedName>
        <fullName evidence="9">Sugar ABC transporter permease</fullName>
    </submittedName>
</protein>
<dbReference type="AlphaFoldDB" id="A0A9X1A9A3"/>
<dbReference type="EMBL" id="JAFLWW010000002">
    <property type="protein sequence ID" value="MBT1155540.1"/>
    <property type="molecule type" value="Genomic_DNA"/>
</dbReference>
<comment type="caution">
    <text evidence="9">The sequence shown here is derived from an EMBL/GenBank/DDBJ whole genome shotgun (WGS) entry which is preliminary data.</text>
</comment>
<keyword evidence="6 7" id="KW-0472">Membrane</keyword>
<accession>A0A9X1A9A3</accession>
<comment type="subcellular location">
    <subcellularLocation>
        <location evidence="1 7">Cell membrane</location>
        <topology evidence="1 7">Multi-pass membrane protein</topology>
    </subcellularLocation>
</comment>
<evidence type="ECO:0000256" key="1">
    <source>
        <dbReference type="ARBA" id="ARBA00004651"/>
    </source>
</evidence>
<dbReference type="PANTHER" id="PTHR43005:SF1">
    <property type="entry name" value="SPERMIDINE_PUTRESCINE TRANSPORT SYSTEM PERMEASE PROTEIN"/>
    <property type="match status" value="1"/>
</dbReference>
<dbReference type="PROSITE" id="PS50928">
    <property type="entry name" value="ABC_TM1"/>
    <property type="match status" value="1"/>
</dbReference>
<keyword evidence="2 7" id="KW-0813">Transport</keyword>
<keyword evidence="5 7" id="KW-1133">Transmembrane helix</keyword>
<evidence type="ECO:0000256" key="6">
    <source>
        <dbReference type="ARBA" id="ARBA00023136"/>
    </source>
</evidence>
<gene>
    <name evidence="9" type="ORF">J1C56_08030</name>
</gene>
<proteinExistence type="inferred from homology"/>
<evidence type="ECO:0000256" key="4">
    <source>
        <dbReference type="ARBA" id="ARBA00022692"/>
    </source>
</evidence>
<evidence type="ECO:0000256" key="2">
    <source>
        <dbReference type="ARBA" id="ARBA00022448"/>
    </source>
</evidence>
<evidence type="ECO:0000256" key="3">
    <source>
        <dbReference type="ARBA" id="ARBA00022475"/>
    </source>
</evidence>
<feature type="transmembrane region" description="Helical" evidence="7">
    <location>
        <begin position="220"/>
        <end position="245"/>
    </location>
</feature>
<comment type="similarity">
    <text evidence="7">Belongs to the binding-protein-dependent transport system permease family.</text>
</comment>
<evidence type="ECO:0000256" key="5">
    <source>
        <dbReference type="ARBA" id="ARBA00022989"/>
    </source>
</evidence>
<dbReference type="Gene3D" id="1.10.3720.10">
    <property type="entry name" value="MetI-like"/>
    <property type="match status" value="1"/>
</dbReference>
<dbReference type="InterPro" id="IPR000515">
    <property type="entry name" value="MetI-like"/>
</dbReference>
<keyword evidence="10" id="KW-1185">Reference proteome</keyword>